<dbReference type="RefSeq" id="WP_406082120.1">
    <property type="nucleotide sequence ID" value="NZ_CP108188.1"/>
</dbReference>
<feature type="domain" description="Aminotransferase class I/classII large" evidence="4">
    <location>
        <begin position="35"/>
        <end position="393"/>
    </location>
</feature>
<evidence type="ECO:0000313" key="5">
    <source>
        <dbReference type="EMBL" id="WTR69604.1"/>
    </source>
</evidence>
<accession>A0ABZ1L970</accession>
<sequence length="408" mass="43563">MISTNPAVPALGTHPFPRIAALLEGITPSCGGTPLDLTIGEPRFAPPSWLSDALGARQDLLGKYPPNQGPEWFRRAAAEWLETRFGLTPGAVGLDAVFPTSGAREALFQLGLLADATDGSRRLLAMPTPHYAPYRAAAALCGLRAFNMPAEAAHGYLPDLDLIDEDRGPRTAMLILCTPSNPEGAVAPPGYLRRAITLARTYGFILAVDECYSEIYLGEEPTGALRVCQDMHQEGEGDPFRNVLVVNSLSKRSSSAGLRTGVVAGDRALIADFIALRSYIGGTTPLPNLAAAAELLADETHVRAVRESYRDTFAAADEVLSGVPGYRRPEAGMFLWLRVRDDEEAAVRAWRDAAVRGVPGSYLGPEGWDGSHPGKGHLRLAMVHGARETAAALTRLVPVLREIGVVAG</sequence>
<dbReference type="InterPro" id="IPR015421">
    <property type="entry name" value="PyrdxlP-dep_Trfase_major"/>
</dbReference>
<keyword evidence="3" id="KW-0808">Transferase</keyword>
<dbReference type="PANTHER" id="PTHR42832">
    <property type="entry name" value="AMINO ACID AMINOTRANSFERASE"/>
    <property type="match status" value="1"/>
</dbReference>
<dbReference type="PANTHER" id="PTHR42832:SF3">
    <property type="entry name" value="L-GLUTAMINE--4-(METHYLSULFANYL)-2-OXOBUTANOATE AMINOTRANSFERASE"/>
    <property type="match status" value="1"/>
</dbReference>
<dbReference type="Proteomes" id="UP001622594">
    <property type="component" value="Chromosome"/>
</dbReference>
<dbReference type="Pfam" id="PF00155">
    <property type="entry name" value="Aminotran_1_2"/>
    <property type="match status" value="1"/>
</dbReference>
<keyword evidence="6" id="KW-1185">Reference proteome</keyword>
<evidence type="ECO:0000313" key="6">
    <source>
        <dbReference type="Proteomes" id="UP001622594"/>
    </source>
</evidence>
<keyword evidence="2 5" id="KW-0032">Aminotransferase</keyword>
<dbReference type="GO" id="GO:0008483">
    <property type="term" value="F:transaminase activity"/>
    <property type="evidence" value="ECO:0007669"/>
    <property type="project" value="UniProtKB-KW"/>
</dbReference>
<dbReference type="EMBL" id="CP108188">
    <property type="protein sequence ID" value="WTR69604.1"/>
    <property type="molecule type" value="Genomic_DNA"/>
</dbReference>
<dbReference type="CDD" id="cd00609">
    <property type="entry name" value="AAT_like"/>
    <property type="match status" value="1"/>
</dbReference>
<evidence type="ECO:0000256" key="3">
    <source>
        <dbReference type="ARBA" id="ARBA00022679"/>
    </source>
</evidence>
<dbReference type="Gene3D" id="3.40.640.10">
    <property type="entry name" value="Type I PLP-dependent aspartate aminotransferase-like (Major domain)"/>
    <property type="match status" value="1"/>
</dbReference>
<comment type="cofactor">
    <cofactor evidence="1">
        <name>pyridoxal 5'-phosphate</name>
        <dbReference type="ChEBI" id="CHEBI:597326"/>
    </cofactor>
</comment>
<dbReference type="InterPro" id="IPR050881">
    <property type="entry name" value="LL-DAP_aminotransferase"/>
</dbReference>
<dbReference type="SUPFAM" id="SSF53383">
    <property type="entry name" value="PLP-dependent transferases"/>
    <property type="match status" value="1"/>
</dbReference>
<dbReference type="InterPro" id="IPR015422">
    <property type="entry name" value="PyrdxlP-dep_Trfase_small"/>
</dbReference>
<evidence type="ECO:0000256" key="2">
    <source>
        <dbReference type="ARBA" id="ARBA00022576"/>
    </source>
</evidence>
<organism evidence="5 6">
    <name type="scientific">Streptomyces zaomyceticus</name>
    <dbReference type="NCBI Taxonomy" id="68286"/>
    <lineage>
        <taxon>Bacteria</taxon>
        <taxon>Bacillati</taxon>
        <taxon>Actinomycetota</taxon>
        <taxon>Actinomycetes</taxon>
        <taxon>Kitasatosporales</taxon>
        <taxon>Streptomycetaceae</taxon>
        <taxon>Streptomyces</taxon>
    </lineage>
</organism>
<reference evidence="5 6" key="1">
    <citation type="submission" date="2022-10" db="EMBL/GenBank/DDBJ databases">
        <title>The complete genomes of actinobacterial strains from the NBC collection.</title>
        <authorList>
            <person name="Joergensen T.S."/>
            <person name="Alvarez Arevalo M."/>
            <person name="Sterndorff E.B."/>
            <person name="Faurdal D."/>
            <person name="Vuksanovic O."/>
            <person name="Mourched A.-S."/>
            <person name="Charusanti P."/>
            <person name="Shaw S."/>
            <person name="Blin K."/>
            <person name="Weber T."/>
        </authorList>
    </citation>
    <scope>NUCLEOTIDE SEQUENCE [LARGE SCALE GENOMIC DNA]</scope>
    <source>
        <strain evidence="5 6">NBC_00123</strain>
    </source>
</reference>
<gene>
    <name evidence="5" type="ORF">OG814_10170</name>
</gene>
<evidence type="ECO:0000256" key="1">
    <source>
        <dbReference type="ARBA" id="ARBA00001933"/>
    </source>
</evidence>
<proteinExistence type="predicted"/>
<dbReference type="InterPro" id="IPR015424">
    <property type="entry name" value="PyrdxlP-dep_Trfase"/>
</dbReference>
<evidence type="ECO:0000259" key="4">
    <source>
        <dbReference type="Pfam" id="PF00155"/>
    </source>
</evidence>
<name>A0ABZ1L970_9ACTN</name>
<protein>
    <submittedName>
        <fullName evidence="5">Aminotransferase class I/II-fold pyridoxal phosphate-dependent enzyme</fullName>
    </submittedName>
</protein>
<dbReference type="Gene3D" id="3.90.1150.10">
    <property type="entry name" value="Aspartate Aminotransferase, domain 1"/>
    <property type="match status" value="1"/>
</dbReference>
<dbReference type="InterPro" id="IPR004839">
    <property type="entry name" value="Aminotransferase_I/II_large"/>
</dbReference>